<dbReference type="AlphaFoldDB" id="A0AA39Y732"/>
<evidence type="ECO:0000256" key="1">
    <source>
        <dbReference type="SAM" id="SignalP"/>
    </source>
</evidence>
<evidence type="ECO:0000313" key="3">
    <source>
        <dbReference type="Proteomes" id="UP001174936"/>
    </source>
</evidence>
<evidence type="ECO:0008006" key="4">
    <source>
        <dbReference type="Google" id="ProtNLM"/>
    </source>
</evidence>
<proteinExistence type="predicted"/>
<comment type="caution">
    <text evidence="2">The sequence shown here is derived from an EMBL/GenBank/DDBJ whole genome shotgun (WGS) entry which is preliminary data.</text>
</comment>
<keyword evidence="1" id="KW-0732">Signal</keyword>
<keyword evidence="3" id="KW-1185">Reference proteome</keyword>
<feature type="signal peptide" evidence="1">
    <location>
        <begin position="1"/>
        <end position="22"/>
    </location>
</feature>
<sequence>MPHVLCNPFLVIFASLTAQTFSDHNHTATTAKHAATITIHHNSTRTKSRDKLQETQWNLMELTLQIPQPHRLPAPSSCHSNPCHHKHLPAPKPLHPLNVFSHPLTFQASRYIGPCGVHRICLQTVKLPRVLDPLGEYPSENPKCV</sequence>
<accession>A0AA39Y732</accession>
<feature type="chain" id="PRO_5041270565" description="Secreted protein" evidence="1">
    <location>
        <begin position="23"/>
        <end position="145"/>
    </location>
</feature>
<reference evidence="2" key="1">
    <citation type="submission" date="2023-06" db="EMBL/GenBank/DDBJ databases">
        <title>Genome-scale phylogeny and comparative genomics of the fungal order Sordariales.</title>
        <authorList>
            <consortium name="Lawrence Berkeley National Laboratory"/>
            <person name="Hensen N."/>
            <person name="Bonometti L."/>
            <person name="Westerberg I."/>
            <person name="Brannstrom I.O."/>
            <person name="Guillou S."/>
            <person name="Cros-Aarteil S."/>
            <person name="Calhoun S."/>
            <person name="Haridas S."/>
            <person name="Kuo A."/>
            <person name="Mondo S."/>
            <person name="Pangilinan J."/>
            <person name="Riley R."/>
            <person name="Labutti K."/>
            <person name="Andreopoulos B."/>
            <person name="Lipzen A."/>
            <person name="Chen C."/>
            <person name="Yanf M."/>
            <person name="Daum C."/>
            <person name="Ng V."/>
            <person name="Clum A."/>
            <person name="Steindorff A."/>
            <person name="Ohm R."/>
            <person name="Martin F."/>
            <person name="Silar P."/>
            <person name="Natvig D."/>
            <person name="Lalanne C."/>
            <person name="Gautier V."/>
            <person name="Ament-Velasquez S.L."/>
            <person name="Kruys A."/>
            <person name="Hutchinson M.I."/>
            <person name="Powell A.J."/>
            <person name="Barry K."/>
            <person name="Miller A.N."/>
            <person name="Grigoriev I.V."/>
            <person name="Debuchy R."/>
            <person name="Gladieux P."/>
            <person name="Thoren M.H."/>
            <person name="Johannesson H."/>
        </authorList>
    </citation>
    <scope>NUCLEOTIDE SEQUENCE</scope>
    <source>
        <strain evidence="2">SMH2532-1</strain>
    </source>
</reference>
<protein>
    <recommendedName>
        <fullName evidence="4">Secreted protein</fullName>
    </recommendedName>
</protein>
<evidence type="ECO:0000313" key="2">
    <source>
        <dbReference type="EMBL" id="KAK0647163.1"/>
    </source>
</evidence>
<gene>
    <name evidence="2" type="ORF">B0T16DRAFT_414760</name>
</gene>
<name>A0AA39Y732_9PEZI</name>
<dbReference type="EMBL" id="JAULSV010000004">
    <property type="protein sequence ID" value="KAK0647163.1"/>
    <property type="molecule type" value="Genomic_DNA"/>
</dbReference>
<organism evidence="2 3">
    <name type="scientific">Cercophora newfieldiana</name>
    <dbReference type="NCBI Taxonomy" id="92897"/>
    <lineage>
        <taxon>Eukaryota</taxon>
        <taxon>Fungi</taxon>
        <taxon>Dikarya</taxon>
        <taxon>Ascomycota</taxon>
        <taxon>Pezizomycotina</taxon>
        <taxon>Sordariomycetes</taxon>
        <taxon>Sordariomycetidae</taxon>
        <taxon>Sordariales</taxon>
        <taxon>Lasiosphaeriaceae</taxon>
        <taxon>Cercophora</taxon>
    </lineage>
</organism>
<dbReference type="Proteomes" id="UP001174936">
    <property type="component" value="Unassembled WGS sequence"/>
</dbReference>